<gene>
    <name evidence="1" type="ORF">NA56DRAFT_652256</name>
</gene>
<dbReference type="AlphaFoldDB" id="A0A2J6PF97"/>
<protein>
    <recommendedName>
        <fullName evidence="3">BTB domain-containing protein</fullName>
    </recommendedName>
</protein>
<organism evidence="1 2">
    <name type="scientific">Hyaloscypha hepaticicola</name>
    <dbReference type="NCBI Taxonomy" id="2082293"/>
    <lineage>
        <taxon>Eukaryota</taxon>
        <taxon>Fungi</taxon>
        <taxon>Dikarya</taxon>
        <taxon>Ascomycota</taxon>
        <taxon>Pezizomycotina</taxon>
        <taxon>Leotiomycetes</taxon>
        <taxon>Helotiales</taxon>
        <taxon>Hyaloscyphaceae</taxon>
        <taxon>Hyaloscypha</taxon>
    </lineage>
</organism>
<dbReference type="EMBL" id="KZ613543">
    <property type="protein sequence ID" value="PMD12721.1"/>
    <property type="molecule type" value="Genomic_DNA"/>
</dbReference>
<keyword evidence="2" id="KW-1185">Reference proteome</keyword>
<name>A0A2J6PF97_9HELO</name>
<accession>A0A2J6PF97</accession>
<evidence type="ECO:0008006" key="3">
    <source>
        <dbReference type="Google" id="ProtNLM"/>
    </source>
</evidence>
<dbReference type="Proteomes" id="UP000235672">
    <property type="component" value="Unassembled WGS sequence"/>
</dbReference>
<evidence type="ECO:0000313" key="2">
    <source>
        <dbReference type="Proteomes" id="UP000235672"/>
    </source>
</evidence>
<reference evidence="1 2" key="1">
    <citation type="submission" date="2016-05" db="EMBL/GenBank/DDBJ databases">
        <title>A degradative enzymes factory behind the ericoid mycorrhizal symbiosis.</title>
        <authorList>
            <consortium name="DOE Joint Genome Institute"/>
            <person name="Martino E."/>
            <person name="Morin E."/>
            <person name="Grelet G."/>
            <person name="Kuo A."/>
            <person name="Kohler A."/>
            <person name="Daghino S."/>
            <person name="Barry K."/>
            <person name="Choi C."/>
            <person name="Cichocki N."/>
            <person name="Clum A."/>
            <person name="Copeland A."/>
            <person name="Hainaut M."/>
            <person name="Haridas S."/>
            <person name="Labutti K."/>
            <person name="Lindquist E."/>
            <person name="Lipzen A."/>
            <person name="Khouja H.-R."/>
            <person name="Murat C."/>
            <person name="Ohm R."/>
            <person name="Olson A."/>
            <person name="Spatafora J."/>
            <person name="Veneault-Fourrey C."/>
            <person name="Henrissat B."/>
            <person name="Grigoriev I."/>
            <person name="Martin F."/>
            <person name="Perotto S."/>
        </authorList>
    </citation>
    <scope>NUCLEOTIDE SEQUENCE [LARGE SCALE GENOMIC DNA]</scope>
    <source>
        <strain evidence="1 2">UAMH 7357</strain>
    </source>
</reference>
<dbReference type="OrthoDB" id="3486223at2759"/>
<proteinExistence type="predicted"/>
<evidence type="ECO:0000313" key="1">
    <source>
        <dbReference type="EMBL" id="PMD12721.1"/>
    </source>
</evidence>
<sequence>MTPPNPGNAISSNSPNIASTRLQVPKLTITLDDGYSCFIDRHAITFMNEILYIRTAIRAQRPSPSGHTVHIPGVRRDLWLSIQQSIISGEIRNVSTPAYYKGRDEMVQVGKQDLRMGPWDVNIHQLIELLIIGERLDAPFFENAVMDKLLWTYRNFFQENGGRVPLGNVEYVFASTVNPYLRRFVLDCLIFAMSHKSAEIALMDGHLSEELAEQMVARGSMTIGRVREAPWGHPGDYHQKHSQHSAIN</sequence>